<name>A0A3E0HEL8_9PSEU</name>
<reference evidence="1 2" key="1">
    <citation type="submission" date="2018-08" db="EMBL/GenBank/DDBJ databases">
        <title>Genomic Encyclopedia of Archaeal and Bacterial Type Strains, Phase II (KMG-II): from individual species to whole genera.</title>
        <authorList>
            <person name="Goeker M."/>
        </authorList>
    </citation>
    <scope>NUCLEOTIDE SEQUENCE [LARGE SCALE GENOMIC DNA]</scope>
    <source>
        <strain evidence="1 2">DSM 45791</strain>
    </source>
</reference>
<keyword evidence="2" id="KW-1185">Reference proteome</keyword>
<dbReference type="Gene3D" id="3.90.1140.10">
    <property type="entry name" value="Cyclic phosphodiesterase"/>
    <property type="match status" value="1"/>
</dbReference>
<sequence>MLVLAHSPDNTAMTLTVGATGVIIPVLAAEQLLDRPGVPQRVVEAHVTVLFPWLPVDRMTDQDECDLAAIFADTPPIDVRLAEFGRFPTVLYLRPEPEAPFRALTRRVAGRWPDYPPYGGEFGDDIQPHVTVAMDVSDEIQKFVENELFGELPVRDRLAEAWLVYSDGERWRRRATFPFRADPAGRP</sequence>
<accession>A0A3E0HEL8</accession>
<proteinExistence type="predicted"/>
<evidence type="ECO:0000313" key="2">
    <source>
        <dbReference type="Proteomes" id="UP000256269"/>
    </source>
</evidence>
<keyword evidence="1" id="KW-0436">Ligase</keyword>
<dbReference type="EMBL" id="QUNO01000010">
    <property type="protein sequence ID" value="REH42851.1"/>
    <property type="molecule type" value="Genomic_DNA"/>
</dbReference>
<dbReference type="Proteomes" id="UP000256269">
    <property type="component" value="Unassembled WGS sequence"/>
</dbReference>
<organism evidence="1 2">
    <name type="scientific">Kutzneria buriramensis</name>
    <dbReference type="NCBI Taxonomy" id="1045776"/>
    <lineage>
        <taxon>Bacteria</taxon>
        <taxon>Bacillati</taxon>
        <taxon>Actinomycetota</taxon>
        <taxon>Actinomycetes</taxon>
        <taxon>Pseudonocardiales</taxon>
        <taxon>Pseudonocardiaceae</taxon>
        <taxon>Kutzneria</taxon>
    </lineage>
</organism>
<evidence type="ECO:0000313" key="1">
    <source>
        <dbReference type="EMBL" id="REH42851.1"/>
    </source>
</evidence>
<dbReference type="AlphaFoldDB" id="A0A3E0HEL8"/>
<dbReference type="Pfam" id="PF13563">
    <property type="entry name" value="2_5_RNA_ligase2"/>
    <property type="match status" value="1"/>
</dbReference>
<dbReference type="InterPro" id="IPR009097">
    <property type="entry name" value="Cyclic_Pdiesterase"/>
</dbReference>
<comment type="caution">
    <text evidence="1">The sequence shown here is derived from an EMBL/GenBank/DDBJ whole genome shotgun (WGS) entry which is preliminary data.</text>
</comment>
<gene>
    <name evidence="1" type="ORF">BCF44_110352</name>
</gene>
<protein>
    <submittedName>
        <fullName evidence="1">2'-5' RNA ligase superfamily protein</fullName>
    </submittedName>
</protein>
<dbReference type="SUPFAM" id="SSF55144">
    <property type="entry name" value="LigT-like"/>
    <property type="match status" value="1"/>
</dbReference>
<dbReference type="GO" id="GO:0016874">
    <property type="term" value="F:ligase activity"/>
    <property type="evidence" value="ECO:0007669"/>
    <property type="project" value="UniProtKB-KW"/>
</dbReference>